<dbReference type="Proteomes" id="UP001062165">
    <property type="component" value="Chromosome"/>
</dbReference>
<dbReference type="EMBL" id="CP106735">
    <property type="protein sequence ID" value="UXX80003.1"/>
    <property type="molecule type" value="Genomic_DNA"/>
</dbReference>
<feature type="signal peptide" evidence="1">
    <location>
        <begin position="1"/>
        <end position="21"/>
    </location>
</feature>
<organism evidence="2 3">
    <name type="scientific">Reichenbachiella carrageenanivorans</name>
    <dbReference type="NCBI Taxonomy" id="2979869"/>
    <lineage>
        <taxon>Bacteria</taxon>
        <taxon>Pseudomonadati</taxon>
        <taxon>Bacteroidota</taxon>
        <taxon>Cytophagia</taxon>
        <taxon>Cytophagales</taxon>
        <taxon>Reichenbachiellaceae</taxon>
        <taxon>Reichenbachiella</taxon>
    </lineage>
</organism>
<gene>
    <name evidence="2" type="ORF">N7E81_02640</name>
</gene>
<name>A0ABY6D1K8_9BACT</name>
<proteinExistence type="predicted"/>
<evidence type="ECO:0000313" key="3">
    <source>
        <dbReference type="Proteomes" id="UP001062165"/>
    </source>
</evidence>
<protein>
    <submittedName>
        <fullName evidence="2">DUF5686 and carboxypeptidase regulatory-like domain-containing protein</fullName>
    </submittedName>
</protein>
<feature type="chain" id="PRO_5047509097" evidence="1">
    <location>
        <begin position="22"/>
        <end position="871"/>
    </location>
</feature>
<sequence length="871" mass="100465">MLNSFAARASTLLLLLLSSYASRSQGIKGTIRSANGESLPYATIYVRNLETGTTSNDQGYFEYPLPTGKYDLVFQYLGYQSVVQYVEVTKGFAEVNIRLEPQTIVLKDVEVRAGKEDPAYTIMRKAIAKAKFHQQQLDGYEAEVYIKGSGRLIDSPFFLRKEMAKEGLDSTTAFVTESISKVKYTRPNTYEEKVLSIRSDGQDNNTSPLEYLRGSFYDPMVGQAVSPLSPKAFGYYRFEYLGTFKDRDYEVSKIRVIPRSKGDDLFVGELSIVEDYWSIHSLHLATSYMGINFIIHQIYNPIENKVWLPISHQFDVNGTFFGFEFEYNYLATVKNYQIKMNKDLEVDLVIIDEKVDKELATKLEAQNKNMEPETTQKLQSGKELTRKELRKVLRDYEKLEMKRDTISDVQYITNVTIDSSAYKMDSTFWQAVRPVPLSKYEIKGYQKMDSIALVNQKEAEGDTVKTKQGKEGFRAYDLLLGNTYKLGDKSHLELKPSLLSLNFNTVEGYNFIYELAYTKTFENKTWLEVTPLIRYGFSIHQLQSKLKTTYKFGDQSLALEGGRYMYQINSKVPIYPIINSLTTLMLESNYMKIYQKEFVALNYKHQISDKYRVGISAEYANRIPLENQTNHTWFNQSDKMYTPNAPINVELGQTNFVVHQAFLTGVKFSMKPWQKYYIKNNEQQAINHTSPEITVAYDNAIPLADAEISFHRWSIEVEQSLDVGIRGRLNYRAGGGGLLAKDSISFLDYNHFMGNRTPVQDIDVVKSFRLLPYYNFSTSRSYFNLLTHYQFRKLFLSRFKFARKRGVKESVFVNYLGTESSLNYAEAGYSIDNIFRLFRIEGVAAFQDGVYLDWGIRFGVAAYLEEMFDFE</sequence>
<keyword evidence="3" id="KW-1185">Reference proteome</keyword>
<keyword evidence="1" id="KW-0732">Signal</keyword>
<evidence type="ECO:0000256" key="1">
    <source>
        <dbReference type="SAM" id="SignalP"/>
    </source>
</evidence>
<accession>A0ABY6D1K8</accession>
<reference evidence="2" key="1">
    <citation type="submission" date="2022-10" db="EMBL/GenBank/DDBJ databases">
        <title>Comparative genomics and taxonomic characterization of three novel marine species of genus Reichenbachiella exhibiting antioxidant and polysaccharide degradation activities.</title>
        <authorList>
            <person name="Muhammad N."/>
            <person name="Lee Y.-J."/>
            <person name="Ko J."/>
            <person name="Kim S.-G."/>
        </authorList>
    </citation>
    <scope>NUCLEOTIDE SEQUENCE</scope>
    <source>
        <strain evidence="2">Wsw4-B4</strain>
    </source>
</reference>
<dbReference type="Gene3D" id="2.60.40.1120">
    <property type="entry name" value="Carboxypeptidase-like, regulatory domain"/>
    <property type="match status" value="1"/>
</dbReference>
<evidence type="ECO:0000313" key="2">
    <source>
        <dbReference type="EMBL" id="UXX80003.1"/>
    </source>
</evidence>
<dbReference type="InterPro" id="IPR043741">
    <property type="entry name" value="DUF5686"/>
</dbReference>
<dbReference type="Pfam" id="PF18939">
    <property type="entry name" value="DUF5686"/>
    <property type="match status" value="1"/>
</dbReference>
<dbReference type="RefSeq" id="WP_263051733.1">
    <property type="nucleotide sequence ID" value="NZ_CP106735.1"/>
</dbReference>
<dbReference type="InterPro" id="IPR008969">
    <property type="entry name" value="CarboxyPept-like_regulatory"/>
</dbReference>
<dbReference type="Pfam" id="PF13715">
    <property type="entry name" value="CarbopepD_reg_2"/>
    <property type="match status" value="1"/>
</dbReference>
<dbReference type="SUPFAM" id="SSF49464">
    <property type="entry name" value="Carboxypeptidase regulatory domain-like"/>
    <property type="match status" value="1"/>
</dbReference>